<dbReference type="SUPFAM" id="SSF111369">
    <property type="entry name" value="HlyD-like secretion proteins"/>
    <property type="match status" value="1"/>
</dbReference>
<gene>
    <name evidence="5" type="ORF">FQP89_11990</name>
</gene>
<dbReference type="Pfam" id="PF25967">
    <property type="entry name" value="RND-MFP_C"/>
    <property type="match status" value="1"/>
</dbReference>
<evidence type="ECO:0000256" key="2">
    <source>
        <dbReference type="SAM" id="Coils"/>
    </source>
</evidence>
<proteinExistence type="inferred from homology"/>
<sequence length="404" mass="44202">MTLSRYYATHQHGRIRLGAVVALLILVATLALAWWIITQPPRIERTPPPEPLPSMVDVVTVSASAQAPNLYAFGRVEAEQETMLASRVAGQLERFADGVVPGQVVEQQAPVAYIDQADLQLALEDTEAQLANAQAQLALEQAEQQRARSEYESFGRQLSAERRALVLREPQLRQAQSQVTQARVARDQAALNVERATLIAPWRAMVQERLVGAGSLLSQGTEVLHLVGVEQFWVRASLPGEWTEWLEAGTTVTLTSRGWPEAATRQGTLVSMLPSLEENGLQAQLLIAVNDPLALETDGPALRLGDVLRASFQPAVQEQLISLPSAALRPGDVAWRVDEDNRLRRTPVTLAYRGEDDALIRSGLETGQQVVTAGLAQPREGQLVRVRRPNDTPAQAEDEPGDES</sequence>
<dbReference type="Gene3D" id="2.40.420.20">
    <property type="match status" value="1"/>
</dbReference>
<feature type="coiled-coil region" evidence="2">
    <location>
        <begin position="116"/>
        <end position="152"/>
    </location>
</feature>
<evidence type="ECO:0000256" key="3">
    <source>
        <dbReference type="SAM" id="MobiDB-lite"/>
    </source>
</evidence>
<dbReference type="Gene3D" id="2.40.50.100">
    <property type="match status" value="1"/>
</dbReference>
<evidence type="ECO:0000259" key="4">
    <source>
        <dbReference type="Pfam" id="PF25967"/>
    </source>
</evidence>
<dbReference type="Gene3D" id="2.40.30.170">
    <property type="match status" value="1"/>
</dbReference>
<dbReference type="Gene3D" id="1.10.287.470">
    <property type="entry name" value="Helix hairpin bin"/>
    <property type="match status" value="1"/>
</dbReference>
<comment type="caution">
    <text evidence="5">The sequence shown here is derived from an EMBL/GenBank/DDBJ whole genome shotgun (WGS) entry which is preliminary data.</text>
</comment>
<dbReference type="EMBL" id="VNFE01000003">
    <property type="protein sequence ID" value="TVU90043.1"/>
    <property type="molecule type" value="Genomic_DNA"/>
</dbReference>
<dbReference type="PANTHER" id="PTHR30469:SF15">
    <property type="entry name" value="HLYD FAMILY OF SECRETION PROTEINS"/>
    <property type="match status" value="1"/>
</dbReference>
<evidence type="ECO:0000313" key="5">
    <source>
        <dbReference type="EMBL" id="TVU90043.1"/>
    </source>
</evidence>
<accession>A0A558J8S8</accession>
<evidence type="ECO:0000313" key="6">
    <source>
        <dbReference type="Proteomes" id="UP000317288"/>
    </source>
</evidence>
<keyword evidence="2" id="KW-0175">Coiled coil</keyword>
<reference evidence="5 6" key="1">
    <citation type="submission" date="2019-07" db="EMBL/GenBank/DDBJ databases">
        <title>Diversity of Bacteria from Kongsfjorden, Arctic.</title>
        <authorList>
            <person name="Yu Y."/>
        </authorList>
    </citation>
    <scope>NUCLEOTIDE SEQUENCE [LARGE SCALE GENOMIC DNA]</scope>
    <source>
        <strain evidence="5 6">SM1922</strain>
    </source>
</reference>
<dbReference type="InterPro" id="IPR006143">
    <property type="entry name" value="RND_pump_MFP"/>
</dbReference>
<evidence type="ECO:0000256" key="1">
    <source>
        <dbReference type="ARBA" id="ARBA00009477"/>
    </source>
</evidence>
<dbReference type="InterPro" id="IPR058627">
    <property type="entry name" value="MdtA-like_C"/>
</dbReference>
<organism evidence="5 6">
    <name type="scientific">Vreelandella titanicae</name>
    <dbReference type="NCBI Taxonomy" id="664683"/>
    <lineage>
        <taxon>Bacteria</taxon>
        <taxon>Pseudomonadati</taxon>
        <taxon>Pseudomonadota</taxon>
        <taxon>Gammaproteobacteria</taxon>
        <taxon>Oceanospirillales</taxon>
        <taxon>Halomonadaceae</taxon>
        <taxon>Vreelandella</taxon>
    </lineage>
</organism>
<dbReference type="RefSeq" id="WP_144811363.1">
    <property type="nucleotide sequence ID" value="NZ_VNFE01000003.1"/>
</dbReference>
<dbReference type="NCBIfam" id="TIGR01730">
    <property type="entry name" value="RND_mfp"/>
    <property type="match status" value="1"/>
</dbReference>
<dbReference type="PANTHER" id="PTHR30469">
    <property type="entry name" value="MULTIDRUG RESISTANCE PROTEIN MDTA"/>
    <property type="match status" value="1"/>
</dbReference>
<feature type="region of interest" description="Disordered" evidence="3">
    <location>
        <begin position="380"/>
        <end position="404"/>
    </location>
</feature>
<dbReference type="GO" id="GO:1990281">
    <property type="term" value="C:efflux pump complex"/>
    <property type="evidence" value="ECO:0007669"/>
    <property type="project" value="TreeGrafter"/>
</dbReference>
<feature type="domain" description="Multidrug resistance protein MdtA-like C-terminal permuted SH3" evidence="4">
    <location>
        <begin position="331"/>
        <end position="375"/>
    </location>
</feature>
<dbReference type="AlphaFoldDB" id="A0A558J8S8"/>
<dbReference type="GO" id="GO:0015562">
    <property type="term" value="F:efflux transmembrane transporter activity"/>
    <property type="evidence" value="ECO:0007669"/>
    <property type="project" value="TreeGrafter"/>
</dbReference>
<comment type="similarity">
    <text evidence="1">Belongs to the membrane fusion protein (MFP) (TC 8.A.1) family.</text>
</comment>
<protein>
    <submittedName>
        <fullName evidence="5">Efflux RND transporter periplasmic adaptor subunit</fullName>
    </submittedName>
</protein>
<dbReference type="Proteomes" id="UP000317288">
    <property type="component" value="Unassembled WGS sequence"/>
</dbReference>
<name>A0A558J8S8_9GAMM</name>